<keyword evidence="2" id="KW-0812">Transmembrane</keyword>
<evidence type="ECO:0000256" key="2">
    <source>
        <dbReference type="SAM" id="Phobius"/>
    </source>
</evidence>
<feature type="transmembrane region" description="Helical" evidence="2">
    <location>
        <begin position="200"/>
        <end position="219"/>
    </location>
</feature>
<protein>
    <submittedName>
        <fullName evidence="3">Sodium:galactoside symporter</fullName>
    </submittedName>
</protein>
<feature type="transmembrane region" description="Helical" evidence="2">
    <location>
        <begin position="278"/>
        <end position="301"/>
    </location>
</feature>
<keyword evidence="2" id="KW-0472">Membrane</keyword>
<keyword evidence="4" id="KW-1185">Reference proteome</keyword>
<feature type="transmembrane region" description="Helical" evidence="2">
    <location>
        <begin position="457"/>
        <end position="476"/>
    </location>
</feature>
<feature type="transmembrane region" description="Helical" evidence="2">
    <location>
        <begin position="108"/>
        <end position="126"/>
    </location>
</feature>
<feature type="compositionally biased region" description="Polar residues" evidence="1">
    <location>
        <begin position="7"/>
        <end position="20"/>
    </location>
</feature>
<feature type="transmembrane region" description="Helical" evidence="2">
    <location>
        <begin position="339"/>
        <end position="358"/>
    </location>
</feature>
<evidence type="ECO:0000313" key="3">
    <source>
        <dbReference type="EMBL" id="PJM72727.1"/>
    </source>
</evidence>
<evidence type="ECO:0000256" key="1">
    <source>
        <dbReference type="SAM" id="MobiDB-lite"/>
    </source>
</evidence>
<dbReference type="PANTHER" id="PTHR11328">
    <property type="entry name" value="MAJOR FACILITATOR SUPERFAMILY DOMAIN-CONTAINING PROTEIN"/>
    <property type="match status" value="1"/>
</dbReference>
<dbReference type="Pfam" id="PF13347">
    <property type="entry name" value="MFS_2"/>
    <property type="match status" value="1"/>
</dbReference>
<keyword evidence="2" id="KW-1133">Transmembrane helix</keyword>
<reference evidence="3 4" key="1">
    <citation type="submission" date="2017-10" db="EMBL/GenBank/DDBJ databases">
        <title>Draft genome sequences of strains TRE 1, TRE 9, TRE H and TRI 7, isolated from tamarins, belonging to four potential novel Bifidobacterium species.</title>
        <authorList>
            <person name="Mattarelli P."/>
            <person name="Modesto M."/>
            <person name="Puglisi E."/>
            <person name="Morelli L."/>
            <person name="Spezio C."/>
            <person name="Bonetti A."/>
            <person name="Sandri C."/>
        </authorList>
    </citation>
    <scope>NUCLEOTIDE SEQUENCE [LARGE SCALE GENOMIC DNA]</scope>
    <source>
        <strain evidence="4">TRE1</strain>
    </source>
</reference>
<comment type="caution">
    <text evidence="3">The sequence shown here is derived from an EMBL/GenBank/DDBJ whole genome shotgun (WGS) entry which is preliminary data.</text>
</comment>
<feature type="transmembrane region" description="Helical" evidence="2">
    <location>
        <begin position="132"/>
        <end position="154"/>
    </location>
</feature>
<feature type="transmembrane region" description="Helical" evidence="2">
    <location>
        <begin position="72"/>
        <end position="96"/>
    </location>
</feature>
<feature type="transmembrane region" description="Helical" evidence="2">
    <location>
        <begin position="413"/>
        <end position="437"/>
    </location>
</feature>
<dbReference type="Proteomes" id="UP000229095">
    <property type="component" value="Unassembled WGS sequence"/>
</dbReference>
<dbReference type="PANTHER" id="PTHR11328:SF24">
    <property type="entry name" value="MAJOR FACILITATOR SUPERFAMILY (MFS) PROFILE DOMAIN-CONTAINING PROTEIN"/>
    <property type="match status" value="1"/>
</dbReference>
<dbReference type="OrthoDB" id="181905at2"/>
<dbReference type="SUPFAM" id="SSF103473">
    <property type="entry name" value="MFS general substrate transporter"/>
    <property type="match status" value="1"/>
</dbReference>
<dbReference type="GO" id="GO:0005886">
    <property type="term" value="C:plasma membrane"/>
    <property type="evidence" value="ECO:0007669"/>
    <property type="project" value="TreeGrafter"/>
</dbReference>
<dbReference type="GO" id="GO:0015293">
    <property type="term" value="F:symporter activity"/>
    <property type="evidence" value="ECO:0007669"/>
    <property type="project" value="InterPro"/>
</dbReference>
<dbReference type="Gene3D" id="1.20.1250.20">
    <property type="entry name" value="MFS general substrate transporter like domains"/>
    <property type="match status" value="1"/>
</dbReference>
<proteinExistence type="predicted"/>
<sequence length="527" mass="58176">MRRGRALTTQTQSEPQQGKPQSRRHGKITIGNALSYAMGDVYGGGGPTLAGTYLAVFWTHFCGFDISTAQGIIGGAAVVSAVCAILFGLLSERFYLYRLGRRFGRRRFFIMLCSPLVLVTLLMWVPGLPQPLYFALYVLYIVLLQMFGVCYAALPGEMTTDFAGRSMLSTVRLLLSGISTAVIPMFASWVLSHLGETNAYSYQLFATVVTVVFACVTFASSRLTWELTPEEAGFGEAELARRRAAAHRRTPREMLAAAGRVVSEYASTFRIATFRIHITLYLICLTLQDMFTQTFVFFVLYDWNRTAAFASLLLSLAIIAEVFKPLWGWLFIHIGPRNLYAVCYTGALTGLALLFLAWRTAGVLSGAAWTALAVAAFLVWCVFRSLSGTLPWLIFPFIPDVDMIVTKRNRASIFSGITTFLRFICTGVASIACGAFLATTGFEPNHAGGQSTGAQMGIAFVCLGWSAIGFLVAFVISRRFALDQRGDLMLLHEIDRLRSGGSKEDVEPEVRKTVEKLTGVPYERCWR</sequence>
<feature type="transmembrane region" description="Helical" evidence="2">
    <location>
        <begin position="307"/>
        <end position="327"/>
    </location>
</feature>
<dbReference type="AlphaFoldDB" id="A0A2M9H7E4"/>
<name>A0A2M9H7E4_9BIFI</name>
<accession>A0A2M9H7E4</accession>
<dbReference type="GO" id="GO:0008643">
    <property type="term" value="P:carbohydrate transport"/>
    <property type="evidence" value="ECO:0007669"/>
    <property type="project" value="InterPro"/>
</dbReference>
<evidence type="ECO:0000313" key="4">
    <source>
        <dbReference type="Proteomes" id="UP000229095"/>
    </source>
</evidence>
<dbReference type="EMBL" id="PEBI01000004">
    <property type="protein sequence ID" value="PJM72727.1"/>
    <property type="molecule type" value="Genomic_DNA"/>
</dbReference>
<dbReference type="InterPro" id="IPR036259">
    <property type="entry name" value="MFS_trans_sf"/>
</dbReference>
<feature type="region of interest" description="Disordered" evidence="1">
    <location>
        <begin position="1"/>
        <end position="25"/>
    </location>
</feature>
<dbReference type="InterPro" id="IPR039672">
    <property type="entry name" value="MFS_2"/>
</dbReference>
<feature type="transmembrane region" description="Helical" evidence="2">
    <location>
        <begin position="174"/>
        <end position="194"/>
    </location>
</feature>
<organism evidence="3 4">
    <name type="scientific">Bifidobacterium primatium</name>
    <dbReference type="NCBI Taxonomy" id="2045438"/>
    <lineage>
        <taxon>Bacteria</taxon>
        <taxon>Bacillati</taxon>
        <taxon>Actinomycetota</taxon>
        <taxon>Actinomycetes</taxon>
        <taxon>Bifidobacteriales</taxon>
        <taxon>Bifidobacteriaceae</taxon>
        <taxon>Bifidobacterium</taxon>
    </lineage>
</organism>
<gene>
    <name evidence="3" type="ORF">CS006_09205</name>
</gene>